<reference evidence="1 2" key="1">
    <citation type="journal article" date="2017" name="Antonie Van Leeuwenhoek">
        <title>Phylogenomic resolution of the bacterial genus Pantoea and its relationship with Erwinia and Tatumella.</title>
        <authorList>
            <person name="Palmer M."/>
            <person name="Steenkamp E.T."/>
            <person name="Coetzee M.P."/>
            <person name="Chan W.Y."/>
            <person name="van Zyl E."/>
            <person name="De Maayer P."/>
            <person name="Coutinho T.A."/>
            <person name="Blom J."/>
            <person name="Smits T.H."/>
            <person name="Duffy B."/>
            <person name="Venter S.N."/>
        </authorList>
    </citation>
    <scope>NUCLEOTIDE SEQUENCE [LARGE SCALE GENOMIC DNA]</scope>
    <source>
        <strain evidence="1 2">LMG 2657</strain>
    </source>
</reference>
<comment type="caution">
    <text evidence="1">The sequence shown here is derived from an EMBL/GenBank/DDBJ whole genome shotgun (WGS) entry which is preliminary data.</text>
</comment>
<evidence type="ECO:0000313" key="2">
    <source>
        <dbReference type="Proteomes" id="UP000193749"/>
    </source>
</evidence>
<protein>
    <submittedName>
        <fullName evidence="1">Uncharacterized protein</fullName>
    </submittedName>
</protein>
<evidence type="ECO:0000313" key="1">
    <source>
        <dbReference type="EMBL" id="ORM94077.1"/>
    </source>
</evidence>
<organism evidence="1 2">
    <name type="scientific">Pantoea cypripedii</name>
    <name type="common">Pectobacterium cypripedii</name>
    <name type="synonym">Erwinia cypripedii</name>
    <dbReference type="NCBI Taxonomy" id="55209"/>
    <lineage>
        <taxon>Bacteria</taxon>
        <taxon>Pseudomonadati</taxon>
        <taxon>Pseudomonadota</taxon>
        <taxon>Gammaproteobacteria</taxon>
        <taxon>Enterobacterales</taxon>
        <taxon>Erwiniaceae</taxon>
        <taxon>Pantoea</taxon>
    </lineage>
</organism>
<dbReference type="AlphaFoldDB" id="A0A1X1EVX5"/>
<proteinExistence type="predicted"/>
<dbReference type="OrthoDB" id="6388409at2"/>
<name>A0A1X1EVX5_PANCY</name>
<dbReference type="Proteomes" id="UP000193749">
    <property type="component" value="Unassembled WGS sequence"/>
</dbReference>
<sequence length="121" mass="14222">MIEKFEIEKDKGSLRWFCNKTEILRLVSNLDQAMVDESRQIIFILSGAQELPTELKILDEEGMEVFSCSAPQGSNFYYLTKTLARSVLIICVFDEKLEGWHDWHYSFDYKNMRLLREGPAY</sequence>
<dbReference type="RefSeq" id="WP_084875827.1">
    <property type="nucleotide sequence ID" value="NZ_JAGGMY010000001.1"/>
</dbReference>
<keyword evidence="2" id="KW-1185">Reference proteome</keyword>
<accession>A0A1X1EVX5</accession>
<dbReference type="EMBL" id="MLJI01000001">
    <property type="protein sequence ID" value="ORM94077.1"/>
    <property type="molecule type" value="Genomic_DNA"/>
</dbReference>
<dbReference type="STRING" id="55209.HA50_12220"/>
<gene>
    <name evidence="1" type="ORF">HA50_12220</name>
</gene>